<feature type="region of interest" description="Disordered" evidence="1">
    <location>
        <begin position="1"/>
        <end position="27"/>
    </location>
</feature>
<dbReference type="EMBL" id="JAJJMB010008592">
    <property type="protein sequence ID" value="KAI3922696.1"/>
    <property type="molecule type" value="Genomic_DNA"/>
</dbReference>
<dbReference type="Proteomes" id="UP001202328">
    <property type="component" value="Unassembled WGS sequence"/>
</dbReference>
<gene>
    <name evidence="2" type="ORF">MKW98_006827</name>
</gene>
<reference evidence="2" key="1">
    <citation type="submission" date="2022-04" db="EMBL/GenBank/DDBJ databases">
        <title>A functionally conserved STORR gene fusion in Papaver species that diverged 16.8 million years ago.</title>
        <authorList>
            <person name="Catania T."/>
        </authorList>
    </citation>
    <scope>NUCLEOTIDE SEQUENCE</scope>
    <source>
        <strain evidence="2">S-188037</strain>
    </source>
</reference>
<organism evidence="2 3">
    <name type="scientific">Papaver atlanticum</name>
    <dbReference type="NCBI Taxonomy" id="357466"/>
    <lineage>
        <taxon>Eukaryota</taxon>
        <taxon>Viridiplantae</taxon>
        <taxon>Streptophyta</taxon>
        <taxon>Embryophyta</taxon>
        <taxon>Tracheophyta</taxon>
        <taxon>Spermatophyta</taxon>
        <taxon>Magnoliopsida</taxon>
        <taxon>Ranunculales</taxon>
        <taxon>Papaveraceae</taxon>
        <taxon>Papaveroideae</taxon>
        <taxon>Papaver</taxon>
    </lineage>
</organism>
<evidence type="ECO:0000256" key="1">
    <source>
        <dbReference type="SAM" id="MobiDB-lite"/>
    </source>
</evidence>
<sequence>MLNTAVTTTLDHKLGPRGGTEDVAPPKINRPAIVERNTKSWVQYYQDFLKMKPPSFTGKIGATEAHQGCTKVDRILA</sequence>
<proteinExistence type="predicted"/>
<feature type="non-terminal residue" evidence="2">
    <location>
        <position position="77"/>
    </location>
</feature>
<dbReference type="AlphaFoldDB" id="A0AAD4SU53"/>
<name>A0AAD4SU53_9MAGN</name>
<protein>
    <submittedName>
        <fullName evidence="2">Uncharacterized protein</fullName>
    </submittedName>
</protein>
<evidence type="ECO:0000313" key="2">
    <source>
        <dbReference type="EMBL" id="KAI3922696.1"/>
    </source>
</evidence>
<evidence type="ECO:0000313" key="3">
    <source>
        <dbReference type="Proteomes" id="UP001202328"/>
    </source>
</evidence>
<accession>A0AAD4SU53</accession>
<keyword evidence="3" id="KW-1185">Reference proteome</keyword>
<comment type="caution">
    <text evidence="2">The sequence shown here is derived from an EMBL/GenBank/DDBJ whole genome shotgun (WGS) entry which is preliminary data.</text>
</comment>